<proteinExistence type="inferred from homology"/>
<comment type="similarity">
    <text evidence="2">Belongs to the RibF family.</text>
</comment>
<evidence type="ECO:0000313" key="14">
    <source>
        <dbReference type="Proteomes" id="UP000648182"/>
    </source>
</evidence>
<gene>
    <name evidence="13" type="ORF">H9631_01465</name>
</gene>
<evidence type="ECO:0000256" key="7">
    <source>
        <dbReference type="ARBA" id="ARBA00022695"/>
    </source>
</evidence>
<comment type="pathway">
    <text evidence="1">Cofactor biosynthesis; FAD biosynthesis; FAD from FMN: step 1/1.</text>
</comment>
<dbReference type="SUPFAM" id="SSF52374">
    <property type="entry name" value="Nucleotidylyl transferase"/>
    <property type="match status" value="1"/>
</dbReference>
<keyword evidence="9" id="KW-0274">FAD</keyword>
<dbReference type="InterPro" id="IPR004821">
    <property type="entry name" value="Cyt_trans-like"/>
</dbReference>
<dbReference type="PANTHER" id="PTHR22749">
    <property type="entry name" value="RIBOFLAVIN KINASE/FMN ADENYLYLTRANSFERASE"/>
    <property type="match status" value="1"/>
</dbReference>
<evidence type="ECO:0000256" key="9">
    <source>
        <dbReference type="ARBA" id="ARBA00022827"/>
    </source>
</evidence>
<evidence type="ECO:0000256" key="11">
    <source>
        <dbReference type="ARBA" id="ARBA00049494"/>
    </source>
</evidence>
<evidence type="ECO:0000313" key="13">
    <source>
        <dbReference type="EMBL" id="MBD8003737.1"/>
    </source>
</evidence>
<evidence type="ECO:0000256" key="1">
    <source>
        <dbReference type="ARBA" id="ARBA00004726"/>
    </source>
</evidence>
<evidence type="ECO:0000256" key="6">
    <source>
        <dbReference type="ARBA" id="ARBA00022679"/>
    </source>
</evidence>
<dbReference type="EMBL" id="JACSPV010000002">
    <property type="protein sequence ID" value="MBD8003737.1"/>
    <property type="molecule type" value="Genomic_DNA"/>
</dbReference>
<sequence>MRIHTCDSLKLSASVIAIGAFDGVHRGHQELILNARRQAESLQVPLVLYTFDPPPKVYFQKVRLLTPLPEKLDRLSRLGAQHVVVAPFDSQYASREAGQFFDELQELNPKGIWIGSDFRFGINRTGNVDLLREQFSVHMLELVLCKSGEVISSSRIRQLFNEANKLLGWNTDSVNGSP</sequence>
<evidence type="ECO:0000256" key="8">
    <source>
        <dbReference type="ARBA" id="ARBA00022741"/>
    </source>
</evidence>
<reference evidence="13 14" key="1">
    <citation type="submission" date="2020-08" db="EMBL/GenBank/DDBJ databases">
        <title>A Genomic Blueprint of the Chicken Gut Microbiome.</title>
        <authorList>
            <person name="Gilroy R."/>
            <person name="Ravi A."/>
            <person name="Getino M."/>
            <person name="Pursley I."/>
            <person name="Horton D.L."/>
            <person name="Alikhan N.-F."/>
            <person name="Baker D."/>
            <person name="Gharbi K."/>
            <person name="Hall N."/>
            <person name="Watson M."/>
            <person name="Adriaenssens E.M."/>
            <person name="Foster-Nyarko E."/>
            <person name="Jarju S."/>
            <person name="Secka A."/>
            <person name="Antonio M."/>
            <person name="Oren A."/>
            <person name="Chaudhuri R."/>
            <person name="La Ragione R.M."/>
            <person name="Hildebrand F."/>
            <person name="Pallen M.J."/>
        </authorList>
    </citation>
    <scope>NUCLEOTIDE SEQUENCE [LARGE SCALE GENOMIC DNA]</scope>
    <source>
        <strain evidence="13 14">Sa1BUA2</strain>
    </source>
</reference>
<dbReference type="Pfam" id="PF06574">
    <property type="entry name" value="FAD_syn"/>
    <property type="match status" value="1"/>
</dbReference>
<organism evidence="13 14">
    <name type="scientific">Bacillus norwichensis</name>
    <dbReference type="NCBI Taxonomy" id="2762217"/>
    <lineage>
        <taxon>Bacteria</taxon>
        <taxon>Bacillati</taxon>
        <taxon>Bacillota</taxon>
        <taxon>Bacilli</taxon>
        <taxon>Bacillales</taxon>
        <taxon>Bacillaceae</taxon>
        <taxon>Bacillus</taxon>
    </lineage>
</organism>
<keyword evidence="8" id="KW-0547">Nucleotide-binding</keyword>
<dbReference type="RefSeq" id="WP_191809482.1">
    <property type="nucleotide sequence ID" value="NZ_JACSPV010000002.1"/>
</dbReference>
<feature type="domain" description="FAD synthetase" evidence="12">
    <location>
        <begin position="12"/>
        <end position="154"/>
    </location>
</feature>
<evidence type="ECO:0000256" key="3">
    <source>
        <dbReference type="ARBA" id="ARBA00012393"/>
    </source>
</evidence>
<protein>
    <recommendedName>
        <fullName evidence="3">FAD synthase</fullName>
        <ecNumber evidence="3">2.7.7.2</ecNumber>
    </recommendedName>
</protein>
<accession>A0ABR8VG28</accession>
<keyword evidence="6" id="KW-0808">Transferase</keyword>
<keyword evidence="14" id="KW-1185">Reference proteome</keyword>
<dbReference type="InterPro" id="IPR023468">
    <property type="entry name" value="Riboflavin_kinase"/>
</dbReference>
<dbReference type="InterPro" id="IPR014729">
    <property type="entry name" value="Rossmann-like_a/b/a_fold"/>
</dbReference>
<evidence type="ECO:0000256" key="2">
    <source>
        <dbReference type="ARBA" id="ARBA00010214"/>
    </source>
</evidence>
<name>A0ABR8VG28_9BACI</name>
<dbReference type="CDD" id="cd02064">
    <property type="entry name" value="FAD_synthetase_N"/>
    <property type="match status" value="1"/>
</dbReference>
<evidence type="ECO:0000256" key="10">
    <source>
        <dbReference type="ARBA" id="ARBA00022840"/>
    </source>
</evidence>
<dbReference type="InterPro" id="IPR015864">
    <property type="entry name" value="FAD_synthase"/>
</dbReference>
<dbReference type="EC" id="2.7.7.2" evidence="3"/>
<evidence type="ECO:0000259" key="12">
    <source>
        <dbReference type="Pfam" id="PF06574"/>
    </source>
</evidence>
<keyword evidence="10" id="KW-0067">ATP-binding</keyword>
<evidence type="ECO:0000256" key="4">
    <source>
        <dbReference type="ARBA" id="ARBA00022630"/>
    </source>
</evidence>
<evidence type="ECO:0000256" key="5">
    <source>
        <dbReference type="ARBA" id="ARBA00022643"/>
    </source>
</evidence>
<comment type="caution">
    <text evidence="13">The sequence shown here is derived from an EMBL/GenBank/DDBJ whole genome shotgun (WGS) entry which is preliminary data.</text>
</comment>
<comment type="catalytic activity">
    <reaction evidence="11">
        <text>FMN + ATP + H(+) = FAD + diphosphate</text>
        <dbReference type="Rhea" id="RHEA:17237"/>
        <dbReference type="ChEBI" id="CHEBI:15378"/>
        <dbReference type="ChEBI" id="CHEBI:30616"/>
        <dbReference type="ChEBI" id="CHEBI:33019"/>
        <dbReference type="ChEBI" id="CHEBI:57692"/>
        <dbReference type="ChEBI" id="CHEBI:58210"/>
        <dbReference type="EC" id="2.7.7.2"/>
    </reaction>
</comment>
<dbReference type="NCBIfam" id="TIGR00125">
    <property type="entry name" value="cyt_tran_rel"/>
    <property type="match status" value="1"/>
</dbReference>
<dbReference type="PANTHER" id="PTHR22749:SF6">
    <property type="entry name" value="RIBOFLAVIN KINASE"/>
    <property type="match status" value="1"/>
</dbReference>
<dbReference type="Gene3D" id="3.40.50.620">
    <property type="entry name" value="HUPs"/>
    <property type="match status" value="1"/>
</dbReference>
<keyword evidence="7" id="KW-0548">Nucleotidyltransferase</keyword>
<keyword evidence="5" id="KW-0288">FMN</keyword>
<dbReference type="Proteomes" id="UP000648182">
    <property type="component" value="Unassembled WGS sequence"/>
</dbReference>
<keyword evidence="4" id="KW-0285">Flavoprotein</keyword>